<keyword evidence="3" id="KW-0285">Flavoprotein</keyword>
<evidence type="ECO:0000256" key="2">
    <source>
        <dbReference type="ARBA" id="ARBA00010139"/>
    </source>
</evidence>
<accession>A0A0H2TZ42</accession>
<evidence type="ECO:0000256" key="5">
    <source>
        <dbReference type="ARBA" id="ARBA00022857"/>
    </source>
</evidence>
<gene>
    <name evidence="7" type="ORF">MAPG_05953</name>
</gene>
<dbReference type="GO" id="GO:0016491">
    <property type="term" value="F:oxidoreductase activity"/>
    <property type="evidence" value="ECO:0007669"/>
    <property type="project" value="UniProtKB-KW"/>
</dbReference>
<dbReference type="PANTHER" id="PTHR43098">
    <property type="entry name" value="L-ORNITHINE N(5)-MONOOXYGENASE-RELATED"/>
    <property type="match status" value="1"/>
</dbReference>
<feature type="non-terminal residue" evidence="7">
    <location>
        <position position="1"/>
    </location>
</feature>
<dbReference type="EMBL" id="GL876970">
    <property type="protein sequence ID" value="KLU86946.1"/>
    <property type="molecule type" value="Genomic_DNA"/>
</dbReference>
<dbReference type="AlphaFoldDB" id="A0A0H2TZ42"/>
<dbReference type="PANTHER" id="PTHR43098:SF2">
    <property type="entry name" value="FAD-BINDING MONOOXYGENASE AUSB-RELATED"/>
    <property type="match status" value="1"/>
</dbReference>
<evidence type="ECO:0000256" key="3">
    <source>
        <dbReference type="ARBA" id="ARBA00022630"/>
    </source>
</evidence>
<evidence type="ECO:0008006" key="8">
    <source>
        <dbReference type="Google" id="ProtNLM"/>
    </source>
</evidence>
<dbReference type="Gene3D" id="3.50.50.60">
    <property type="entry name" value="FAD/NAD(P)-binding domain"/>
    <property type="match status" value="1"/>
</dbReference>
<dbReference type="InterPro" id="IPR036188">
    <property type="entry name" value="FAD/NAD-bd_sf"/>
</dbReference>
<sequence length="241" mass="26305">VKDPDTAEKLTAWYAGWCKRPTFHQSYLQCFNRPNVTLVDTDGQGVEAFTAKGVVACGREHELDALVLATGFDQVQGRQLESLGAPIRGRGDETVVQKLGDGGVYMGVAIDGFPNMFLASPTGGSGSANMTSVYAMSARLVAHVLRTAERGEPGADLDKLVVEVDADEGRRWDALLLPKRPWFASFGACPPTYFTLYRNSKEDAATQKNHWGMWPFGPADFEKKLDEYMSEGSLKGFNASV</sequence>
<dbReference type="SUPFAM" id="SSF51905">
    <property type="entry name" value="FAD/NAD(P)-binding domain"/>
    <property type="match status" value="2"/>
</dbReference>
<evidence type="ECO:0000256" key="1">
    <source>
        <dbReference type="ARBA" id="ARBA00001974"/>
    </source>
</evidence>
<reference evidence="7" key="1">
    <citation type="submission" date="2010-05" db="EMBL/GenBank/DDBJ databases">
        <title>The Genome Sequence of Magnaporthe poae strain ATCC 64411.</title>
        <authorList>
            <consortium name="The Broad Institute Genome Sequencing Platform"/>
            <consortium name="Broad Institute Genome Sequencing Center for Infectious Disease"/>
            <person name="Ma L.-J."/>
            <person name="Dead R."/>
            <person name="Young S."/>
            <person name="Zeng Q."/>
            <person name="Koehrsen M."/>
            <person name="Alvarado L."/>
            <person name="Berlin A."/>
            <person name="Chapman S.B."/>
            <person name="Chen Z."/>
            <person name="Freedman E."/>
            <person name="Gellesch M."/>
            <person name="Goldberg J."/>
            <person name="Griggs A."/>
            <person name="Gujja S."/>
            <person name="Heilman E.R."/>
            <person name="Heiman D."/>
            <person name="Hepburn T."/>
            <person name="Howarth C."/>
            <person name="Jen D."/>
            <person name="Larson L."/>
            <person name="Mehta T."/>
            <person name="Neiman D."/>
            <person name="Pearson M."/>
            <person name="Roberts A."/>
            <person name="Saif S."/>
            <person name="Shea T."/>
            <person name="Shenoy N."/>
            <person name="Sisk P."/>
            <person name="Stolte C."/>
            <person name="Sykes S."/>
            <person name="Walk T."/>
            <person name="White J."/>
            <person name="Yandava C."/>
            <person name="Haas B."/>
            <person name="Nusbaum C."/>
            <person name="Birren B."/>
        </authorList>
    </citation>
    <scope>NUCLEOTIDE SEQUENCE</scope>
    <source>
        <strain evidence="7">ATCC 64411</strain>
    </source>
</reference>
<evidence type="ECO:0000256" key="4">
    <source>
        <dbReference type="ARBA" id="ARBA00022827"/>
    </source>
</evidence>
<evidence type="ECO:0000256" key="6">
    <source>
        <dbReference type="ARBA" id="ARBA00023002"/>
    </source>
</evidence>
<keyword evidence="6" id="KW-0560">Oxidoreductase</keyword>
<dbReference type="OrthoDB" id="66881at2759"/>
<proteinExistence type="inferred from homology"/>
<comment type="cofactor">
    <cofactor evidence="1">
        <name>FAD</name>
        <dbReference type="ChEBI" id="CHEBI:57692"/>
    </cofactor>
</comment>
<protein>
    <recommendedName>
        <fullName evidence="8">Cyclohexanone monooxygenase</fullName>
    </recommendedName>
</protein>
<keyword evidence="4" id="KW-0274">FAD</keyword>
<comment type="similarity">
    <text evidence="2">Belongs to the FAD-binding monooxygenase family.</text>
</comment>
<dbReference type="VEuPathDB" id="FungiDB:MAPG_05953"/>
<reference evidence="7" key="2">
    <citation type="submission" date="2011-03" db="EMBL/GenBank/DDBJ databases">
        <title>Annotation of Magnaporthe poae ATCC 64411.</title>
        <authorList>
            <person name="Ma L.-J."/>
            <person name="Dead R."/>
            <person name="Young S.K."/>
            <person name="Zeng Q."/>
            <person name="Gargeya S."/>
            <person name="Fitzgerald M."/>
            <person name="Haas B."/>
            <person name="Abouelleil A."/>
            <person name="Alvarado L."/>
            <person name="Arachchi H.M."/>
            <person name="Berlin A."/>
            <person name="Brown A."/>
            <person name="Chapman S.B."/>
            <person name="Chen Z."/>
            <person name="Dunbar C."/>
            <person name="Freedman E."/>
            <person name="Gearin G."/>
            <person name="Gellesch M."/>
            <person name="Goldberg J."/>
            <person name="Griggs A."/>
            <person name="Gujja S."/>
            <person name="Heiman D."/>
            <person name="Howarth C."/>
            <person name="Larson L."/>
            <person name="Lui A."/>
            <person name="MacDonald P.J.P."/>
            <person name="Mehta T."/>
            <person name="Montmayeur A."/>
            <person name="Murphy C."/>
            <person name="Neiman D."/>
            <person name="Pearson M."/>
            <person name="Priest M."/>
            <person name="Roberts A."/>
            <person name="Saif S."/>
            <person name="Shea T."/>
            <person name="Shenoy N."/>
            <person name="Sisk P."/>
            <person name="Stolte C."/>
            <person name="Sykes S."/>
            <person name="Yandava C."/>
            <person name="Wortman J."/>
            <person name="Nusbaum C."/>
            <person name="Birren B."/>
        </authorList>
    </citation>
    <scope>NUCLEOTIDE SEQUENCE</scope>
    <source>
        <strain evidence="7">ATCC 64411</strain>
    </source>
</reference>
<keyword evidence="5" id="KW-0521">NADP</keyword>
<evidence type="ECO:0000313" key="7">
    <source>
        <dbReference type="EMBL" id="KLU86946.1"/>
    </source>
</evidence>
<dbReference type="InterPro" id="IPR050775">
    <property type="entry name" value="FAD-binding_Monooxygenases"/>
</dbReference>
<name>A0A0H2TZ42_MAGP6</name>
<organism evidence="7">
    <name type="scientific">Magnaporthiopsis poae (strain ATCC 64411 / 73-15)</name>
    <name type="common">Kentucky bluegrass fungus</name>
    <name type="synonym">Magnaporthe poae</name>
    <dbReference type="NCBI Taxonomy" id="644358"/>
    <lineage>
        <taxon>Eukaryota</taxon>
        <taxon>Fungi</taxon>
        <taxon>Dikarya</taxon>
        <taxon>Ascomycota</taxon>
        <taxon>Pezizomycotina</taxon>
        <taxon>Sordariomycetes</taxon>
        <taxon>Sordariomycetidae</taxon>
        <taxon>Magnaporthales</taxon>
        <taxon>Magnaporthaceae</taxon>
        <taxon>Magnaporthiopsis</taxon>
    </lineage>
</organism>